<dbReference type="AlphaFoldDB" id="A0A2D3NSZ2"/>
<dbReference type="PANTHER" id="PTHR33376">
    <property type="match status" value="1"/>
</dbReference>
<dbReference type="InterPro" id="IPR004682">
    <property type="entry name" value="TRAP_DctP"/>
</dbReference>
<keyword evidence="3" id="KW-0813">Transport</keyword>
<sequence length="339" mass="38439">MKFKKIKLLVVFLFVFMLFGCGKSNENNEAKQEKEIVLKVAHVEPETRSTNRALLIFKEEVEEASKGSIKIEIYPNGALGGDVQLTESVAMGTIDMALPSTSVLTSYTDNFGILDMPYLFISSEAAFNAMDGKMGEYFNEALKSSGLVNLGYTYNGPRSITNSVREVKKPEDLKGIKVRVMESPVFIDFFRTLGANPTPMSFTEVYTALQQGAVEAQENPPSLIFANKFYEVQKFLSITEHVHNFLAFIMNAEKFNSLSDEQKAILQEKAKKYIENQRKMELEDNNKYIELLGTEGKLKVNILTADEKEEFKKALQPMYDKYKKNFGDDLFNIADEYNK</sequence>
<evidence type="ECO:0000313" key="6">
    <source>
        <dbReference type="Proteomes" id="UP000230056"/>
    </source>
</evidence>
<dbReference type="PROSITE" id="PS51257">
    <property type="entry name" value="PROKAR_LIPOPROTEIN"/>
    <property type="match status" value="1"/>
</dbReference>
<dbReference type="Gene3D" id="3.40.190.170">
    <property type="entry name" value="Bacterial extracellular solute-binding protein, family 7"/>
    <property type="match status" value="1"/>
</dbReference>
<evidence type="ECO:0000256" key="2">
    <source>
        <dbReference type="ARBA" id="ARBA00009023"/>
    </source>
</evidence>
<dbReference type="NCBIfam" id="TIGR00787">
    <property type="entry name" value="dctP"/>
    <property type="match status" value="1"/>
</dbReference>
<protein>
    <submittedName>
        <fullName evidence="5">C4-dicarboxylate ABC transporter</fullName>
    </submittedName>
</protein>
<dbReference type="EMBL" id="CP024699">
    <property type="protein sequence ID" value="ATV58551.1"/>
    <property type="molecule type" value="Genomic_DNA"/>
</dbReference>
<evidence type="ECO:0000256" key="3">
    <source>
        <dbReference type="ARBA" id="ARBA00022448"/>
    </source>
</evidence>
<dbReference type="InterPro" id="IPR038404">
    <property type="entry name" value="TRAP_DctP_sf"/>
</dbReference>
<accession>A0A2D3NSZ2</accession>
<evidence type="ECO:0000256" key="4">
    <source>
        <dbReference type="ARBA" id="ARBA00022729"/>
    </source>
</evidence>
<gene>
    <name evidence="5" type="ORF">CTM72_01585</name>
</gene>
<evidence type="ECO:0000256" key="1">
    <source>
        <dbReference type="ARBA" id="ARBA00004196"/>
    </source>
</evidence>
<reference evidence="5 6" key="1">
    <citation type="submission" date="2017-11" db="EMBL/GenBank/DDBJ databases">
        <title>Genome sequencing of Fusobacterium periodonticum KCOM 1261.</title>
        <authorList>
            <person name="Kook J.-K."/>
            <person name="Park S.-N."/>
            <person name="Lim Y.K."/>
        </authorList>
    </citation>
    <scope>NUCLEOTIDE SEQUENCE [LARGE SCALE GENOMIC DNA]</scope>
    <source>
        <strain evidence="5 6">KCOM 1261</strain>
    </source>
</reference>
<dbReference type="Pfam" id="PF03480">
    <property type="entry name" value="DctP"/>
    <property type="match status" value="1"/>
</dbReference>
<dbReference type="GO" id="GO:0030288">
    <property type="term" value="C:outer membrane-bounded periplasmic space"/>
    <property type="evidence" value="ECO:0007669"/>
    <property type="project" value="InterPro"/>
</dbReference>
<keyword evidence="4" id="KW-0732">Signal</keyword>
<dbReference type="PANTHER" id="PTHR33376:SF4">
    <property type="entry name" value="SIALIC ACID-BINDING PERIPLASMIC PROTEIN SIAP"/>
    <property type="match status" value="1"/>
</dbReference>
<dbReference type="CDD" id="cd13603">
    <property type="entry name" value="PBP2_TRAP_Siap_TeaA_like"/>
    <property type="match status" value="1"/>
</dbReference>
<dbReference type="InterPro" id="IPR018389">
    <property type="entry name" value="DctP_fam"/>
</dbReference>
<comment type="subcellular location">
    <subcellularLocation>
        <location evidence="1">Cell envelope</location>
    </subcellularLocation>
</comment>
<comment type="similarity">
    <text evidence="2">Belongs to the bacterial solute-binding protein 7 family.</text>
</comment>
<name>A0A2D3NSZ2_9FUSO</name>
<dbReference type="RefSeq" id="WP_100024252.1">
    <property type="nucleotide sequence ID" value="NZ_CP024699.1"/>
</dbReference>
<proteinExistence type="inferred from homology"/>
<dbReference type="NCBIfam" id="NF037995">
    <property type="entry name" value="TRAP_S1"/>
    <property type="match status" value="1"/>
</dbReference>
<organism evidence="5 6">
    <name type="scientific">Fusobacterium pseudoperiodonticum</name>
    <dbReference type="NCBI Taxonomy" id="2663009"/>
    <lineage>
        <taxon>Bacteria</taxon>
        <taxon>Fusobacteriati</taxon>
        <taxon>Fusobacteriota</taxon>
        <taxon>Fusobacteriia</taxon>
        <taxon>Fusobacteriales</taxon>
        <taxon>Fusobacteriaceae</taxon>
        <taxon>Fusobacterium</taxon>
    </lineage>
</organism>
<dbReference type="GO" id="GO:0055085">
    <property type="term" value="P:transmembrane transport"/>
    <property type="evidence" value="ECO:0007669"/>
    <property type="project" value="InterPro"/>
</dbReference>
<dbReference type="Proteomes" id="UP000230056">
    <property type="component" value="Chromosome"/>
</dbReference>
<dbReference type="PIRSF" id="PIRSF006470">
    <property type="entry name" value="DctB"/>
    <property type="match status" value="1"/>
</dbReference>
<evidence type="ECO:0000313" key="5">
    <source>
        <dbReference type="EMBL" id="ATV58551.1"/>
    </source>
</evidence>